<organism evidence="2 3">
    <name type="scientific">Roseomonas fluvialis</name>
    <dbReference type="NCBI Taxonomy" id="1750527"/>
    <lineage>
        <taxon>Bacteria</taxon>
        <taxon>Pseudomonadati</taxon>
        <taxon>Pseudomonadota</taxon>
        <taxon>Alphaproteobacteria</taxon>
        <taxon>Acetobacterales</taxon>
        <taxon>Roseomonadaceae</taxon>
        <taxon>Roseomonas</taxon>
    </lineage>
</organism>
<dbReference type="PROSITE" id="PS51257">
    <property type="entry name" value="PROKAR_LIPOPROTEIN"/>
    <property type="match status" value="1"/>
</dbReference>
<proteinExistence type="predicted"/>
<dbReference type="Proteomes" id="UP000831327">
    <property type="component" value="Chromosome"/>
</dbReference>
<name>A0ABM7XZ17_9PROT</name>
<protein>
    <recommendedName>
        <fullName evidence="4">Tetratricopeptide repeat protein</fullName>
    </recommendedName>
</protein>
<keyword evidence="3" id="KW-1185">Reference proteome</keyword>
<keyword evidence="1" id="KW-0732">Signal</keyword>
<evidence type="ECO:0000313" key="3">
    <source>
        <dbReference type="Proteomes" id="UP000831327"/>
    </source>
</evidence>
<evidence type="ECO:0000256" key="1">
    <source>
        <dbReference type="SAM" id="SignalP"/>
    </source>
</evidence>
<dbReference type="PANTHER" id="PTHR45588:SF1">
    <property type="entry name" value="WW DOMAIN-CONTAINING PROTEIN"/>
    <property type="match status" value="1"/>
</dbReference>
<feature type="chain" id="PRO_5046333892" description="Tetratricopeptide repeat protein" evidence="1">
    <location>
        <begin position="28"/>
        <end position="531"/>
    </location>
</feature>
<dbReference type="RefSeq" id="WP_244458060.1">
    <property type="nucleotide sequence ID" value="NZ_AP025637.1"/>
</dbReference>
<feature type="signal peptide" evidence="1">
    <location>
        <begin position="1"/>
        <end position="27"/>
    </location>
</feature>
<reference evidence="2 3" key="1">
    <citation type="journal article" date="2016" name="Microbes Environ.">
        <title>Phylogenetically diverse aerobic anoxygenic phototrophic bacteria isolated from epilithic biofilms in Tama river, Japan.</title>
        <authorList>
            <person name="Hirose S."/>
            <person name="Matsuura K."/>
            <person name="Haruta S."/>
        </authorList>
    </citation>
    <scope>NUCLEOTIDE SEQUENCE [LARGE SCALE GENOMIC DNA]</scope>
    <source>
        <strain evidence="2 3">S08</strain>
    </source>
</reference>
<dbReference type="EMBL" id="AP025637">
    <property type="protein sequence ID" value="BDG70745.1"/>
    <property type="molecule type" value="Genomic_DNA"/>
</dbReference>
<dbReference type="Gene3D" id="1.25.40.10">
    <property type="entry name" value="Tetratricopeptide repeat domain"/>
    <property type="match status" value="1"/>
</dbReference>
<evidence type="ECO:0000313" key="2">
    <source>
        <dbReference type="EMBL" id="BDG70745.1"/>
    </source>
</evidence>
<dbReference type="SUPFAM" id="SSF48452">
    <property type="entry name" value="TPR-like"/>
    <property type="match status" value="1"/>
</dbReference>
<evidence type="ECO:0008006" key="4">
    <source>
        <dbReference type="Google" id="ProtNLM"/>
    </source>
</evidence>
<dbReference type="PANTHER" id="PTHR45588">
    <property type="entry name" value="TPR DOMAIN-CONTAINING PROTEIN"/>
    <property type="match status" value="1"/>
</dbReference>
<gene>
    <name evidence="2" type="ORF">Rmf_06740</name>
</gene>
<sequence length="531" mass="57516">MRNRSLDRILLSGGIALACLVPWAADAQSTSHRTLGTVNFPVQCNAAAQADFNHAMLLQHSFWYQVAGEAFRQVRQADPGCTMAYWGEALTLLTNPYSPPPPQNLRNGRALLAEAKRIGARTPREAAYIDALALVFAGDDAPGHRARLVAYRDAMGQLRERFPDDAEATILYALLLGVASSPADRSYADQLRGAEMLERELVRQPDHPGIVHYLIHLNDYPALAARGVRAADRYGTLAADAPHALHMPSHIYTRIGRWEDSVASNRRSAELATRAREADDTLHAYDYMVYAYLQTGQDGAAAQALQEAQALRFDGPARLAYAFAMAAMPARYALERGAWDEAAALTPRPAPNAAFTEALTHFARAIGLSRVGRPQDATADIAALARIAEALTGRDPYWAEQVTIQREAATGWQAFAAGQREAGLATLRAAAEREARTDKHAITPGPLAPARELYAEALLEAGLPAQALAEFEAVQRTEPRRLRAIDGAARAADAAGNRDEARRLYASLIDVAGAGDASRQEIAAARAYLAR</sequence>
<accession>A0ABM7XZ17</accession>
<dbReference type="InterPro" id="IPR011990">
    <property type="entry name" value="TPR-like_helical_dom_sf"/>
</dbReference>